<dbReference type="InterPro" id="IPR001509">
    <property type="entry name" value="Epimerase_deHydtase"/>
</dbReference>
<evidence type="ECO:0000259" key="2">
    <source>
        <dbReference type="Pfam" id="PF14667"/>
    </source>
</evidence>
<dbReference type="EMBL" id="VNFF01000007">
    <property type="protein sequence ID" value="TVU83844.1"/>
    <property type="molecule type" value="Genomic_DNA"/>
</dbReference>
<dbReference type="InterPro" id="IPR050177">
    <property type="entry name" value="Lipid_A_modif_metabolic_enz"/>
</dbReference>
<dbReference type="SUPFAM" id="SSF51182">
    <property type="entry name" value="RmlC-like cupins"/>
    <property type="match status" value="1"/>
</dbReference>
<gene>
    <name evidence="3" type="ORF">FQP85_08705</name>
</gene>
<dbReference type="CDD" id="cd07007">
    <property type="entry name" value="cupin_CapF-like_C"/>
    <property type="match status" value="1"/>
</dbReference>
<reference evidence="3 4" key="1">
    <citation type="submission" date="2019-07" db="EMBL/GenBank/DDBJ databases">
        <title>Diversity of Bacteria from Kongsfjorden, Arctic.</title>
        <authorList>
            <person name="Yu Y."/>
        </authorList>
    </citation>
    <scope>NUCLEOTIDE SEQUENCE [LARGE SCALE GENOMIC DNA]</scope>
    <source>
        <strain evidence="3 4">SM1927</strain>
    </source>
</reference>
<organism evidence="3 4">
    <name type="scientific">Pseudoalteromonas neustonica</name>
    <dbReference type="NCBI Taxonomy" id="1840331"/>
    <lineage>
        <taxon>Bacteria</taxon>
        <taxon>Pseudomonadati</taxon>
        <taxon>Pseudomonadota</taxon>
        <taxon>Gammaproteobacteria</taxon>
        <taxon>Alteromonadales</taxon>
        <taxon>Pseudoalteromonadaceae</taxon>
        <taxon>Pseudoalteromonas</taxon>
    </lineage>
</organism>
<comment type="caution">
    <text evidence="3">The sequence shown here is derived from an EMBL/GenBank/DDBJ whole genome shotgun (WGS) entry which is preliminary data.</text>
</comment>
<protein>
    <submittedName>
        <fullName evidence="3">SDR family oxidoreductase</fullName>
    </submittedName>
</protein>
<dbReference type="InterPro" id="IPR014710">
    <property type="entry name" value="RmlC-like_jellyroll"/>
</dbReference>
<dbReference type="InterPro" id="IPR011051">
    <property type="entry name" value="RmlC_Cupin_sf"/>
</dbReference>
<dbReference type="Proteomes" id="UP000317938">
    <property type="component" value="Unassembled WGS sequence"/>
</dbReference>
<dbReference type="Gene3D" id="3.40.50.720">
    <property type="entry name" value="NAD(P)-binding Rossmann-like Domain"/>
    <property type="match status" value="1"/>
</dbReference>
<feature type="domain" description="NAD-dependent epimerase/dehydratase" evidence="1">
    <location>
        <begin position="3"/>
        <end position="181"/>
    </location>
</feature>
<dbReference type="SUPFAM" id="SSF51735">
    <property type="entry name" value="NAD(P)-binding Rossmann-fold domains"/>
    <property type="match status" value="1"/>
</dbReference>
<evidence type="ECO:0000313" key="3">
    <source>
        <dbReference type="EMBL" id="TVU83844.1"/>
    </source>
</evidence>
<dbReference type="Pfam" id="PF01370">
    <property type="entry name" value="Epimerase"/>
    <property type="match status" value="1"/>
</dbReference>
<keyword evidence="4" id="KW-1185">Reference proteome</keyword>
<accession>A0ABY3FG19</accession>
<dbReference type="Gene3D" id="2.60.120.10">
    <property type="entry name" value="Jelly Rolls"/>
    <property type="match status" value="1"/>
</dbReference>
<proteinExistence type="predicted"/>
<dbReference type="PANTHER" id="PTHR43245:SF55">
    <property type="entry name" value="NAD(P)-BINDING DOMAIN-CONTAINING PROTEIN"/>
    <property type="match status" value="1"/>
</dbReference>
<evidence type="ECO:0000259" key="1">
    <source>
        <dbReference type="Pfam" id="PF01370"/>
    </source>
</evidence>
<sequence length="368" mass="41299">MNILITGASGFIAKNLIVSLKRNDKYEIIEFSRESSQSELKEGVEKADFIFHLAGVNRPKNEGEFKEGNSDLTLQLCELVKGTGKNIPIVYTSSIQAEQDNPYGKSKLIAETHLTTLHNDTGNSIYIYRLPNVFGKWCKPNYNSVVATFCHNIANDLPIQINNPEAEVNLVHIGAVVTSFLDTLSNLPKNTLHIDVEPTFKITLGELAETLYSYKKSRETLVTEPVGDGFNRVLYATYISYIKPEDFSYSVVKHEDPRGMFVEMLKTKDSGQFSFFTAHPGITRGGHYHHCKTEKFLVIKGKAKFGFRHIVTDEVSELITNGDKPEIVETVPGWSHDITNIGDEELIVMLWANENFDPKAPDTVAHKV</sequence>
<dbReference type="Pfam" id="PF14667">
    <property type="entry name" value="Polysacc_synt_C"/>
    <property type="match status" value="1"/>
</dbReference>
<dbReference type="PANTHER" id="PTHR43245">
    <property type="entry name" value="BIFUNCTIONAL POLYMYXIN RESISTANCE PROTEIN ARNA"/>
    <property type="match status" value="1"/>
</dbReference>
<dbReference type="InterPro" id="IPR036291">
    <property type="entry name" value="NAD(P)-bd_dom_sf"/>
</dbReference>
<name>A0ABY3FG19_9GAMM</name>
<dbReference type="InterPro" id="IPR029303">
    <property type="entry name" value="CapF_C"/>
</dbReference>
<dbReference type="RefSeq" id="WP_145236644.1">
    <property type="nucleotide sequence ID" value="NZ_VNFF01000007.1"/>
</dbReference>
<dbReference type="NCBIfam" id="NF047837">
    <property type="entry name" value="UDPAcbARedWbcJ"/>
    <property type="match status" value="1"/>
</dbReference>
<feature type="domain" description="Capsular polysaccharide assembling protein CapF C-terminal" evidence="2">
    <location>
        <begin position="254"/>
        <end position="364"/>
    </location>
</feature>
<evidence type="ECO:0000313" key="4">
    <source>
        <dbReference type="Proteomes" id="UP000317938"/>
    </source>
</evidence>